<proteinExistence type="predicted"/>
<dbReference type="HOGENOM" id="CLU_3292507_0_0_9"/>
<gene>
    <name evidence="1" type="ORF">MITSMUL_04142</name>
</gene>
<organism evidence="1 2">
    <name type="scientific">Mitsuokella multacida DSM 20544</name>
    <dbReference type="NCBI Taxonomy" id="500635"/>
    <lineage>
        <taxon>Bacteria</taxon>
        <taxon>Bacillati</taxon>
        <taxon>Bacillota</taxon>
        <taxon>Negativicutes</taxon>
        <taxon>Selenomonadales</taxon>
        <taxon>Selenomonadaceae</taxon>
        <taxon>Mitsuokella</taxon>
    </lineage>
</organism>
<accession>C9KLQ8</accession>
<dbReference type="Proteomes" id="UP000003671">
    <property type="component" value="Unassembled WGS sequence"/>
</dbReference>
<protein>
    <submittedName>
        <fullName evidence="1">Uncharacterized protein</fullName>
    </submittedName>
</protein>
<dbReference type="AlphaFoldDB" id="C9KLQ8"/>
<name>C9KLQ8_9FIRM</name>
<evidence type="ECO:0000313" key="1">
    <source>
        <dbReference type="EMBL" id="EEX69072.1"/>
    </source>
</evidence>
<sequence length="40" mass="4637">MIDLISTIWYYHKPFLSVHQEGFFACVGMECLRIGAMSLK</sequence>
<dbReference type="STRING" id="500635.MITSMUL_04142"/>
<keyword evidence="2" id="KW-1185">Reference proteome</keyword>
<comment type="caution">
    <text evidence="1">The sequence shown here is derived from an EMBL/GenBank/DDBJ whole genome shotgun (WGS) entry which is preliminary data.</text>
</comment>
<evidence type="ECO:0000313" key="2">
    <source>
        <dbReference type="Proteomes" id="UP000003671"/>
    </source>
</evidence>
<reference evidence="1" key="1">
    <citation type="submission" date="2009-09" db="EMBL/GenBank/DDBJ databases">
        <authorList>
            <person name="Weinstock G."/>
            <person name="Sodergren E."/>
            <person name="Clifton S."/>
            <person name="Fulton L."/>
            <person name="Fulton B."/>
            <person name="Courtney L."/>
            <person name="Fronick C."/>
            <person name="Harrison M."/>
            <person name="Strong C."/>
            <person name="Farmer C."/>
            <person name="Delahaunty K."/>
            <person name="Markovic C."/>
            <person name="Hall O."/>
            <person name="Minx P."/>
            <person name="Tomlinson C."/>
            <person name="Mitreva M."/>
            <person name="Nelson J."/>
            <person name="Hou S."/>
            <person name="Wollam A."/>
            <person name="Pepin K.H."/>
            <person name="Johnson M."/>
            <person name="Bhonagiri V."/>
            <person name="Nash W.E."/>
            <person name="Warren W."/>
            <person name="Chinwalla A."/>
            <person name="Mardis E.R."/>
            <person name="Wilson R.K."/>
        </authorList>
    </citation>
    <scope>NUCLEOTIDE SEQUENCE [LARGE SCALE GENOMIC DNA]</scope>
    <source>
        <strain evidence="1">DSM 20544</strain>
    </source>
</reference>
<dbReference type="EMBL" id="ABWK02000012">
    <property type="protein sequence ID" value="EEX69072.1"/>
    <property type="molecule type" value="Genomic_DNA"/>
</dbReference>